<dbReference type="PRINTS" id="PR00410">
    <property type="entry name" value="PHEHYDRXLASE"/>
</dbReference>
<evidence type="ECO:0000256" key="7">
    <source>
        <dbReference type="ARBA" id="ARBA00022630"/>
    </source>
</evidence>
<evidence type="ECO:0000259" key="19">
    <source>
        <dbReference type="PROSITE" id="PS01033"/>
    </source>
</evidence>
<dbReference type="InterPro" id="IPR012292">
    <property type="entry name" value="Globin/Proto"/>
</dbReference>
<dbReference type="EC" id="1.14.12.17" evidence="18"/>
<feature type="binding site" evidence="18">
    <location>
        <begin position="389"/>
        <end position="392"/>
    </location>
    <ligand>
        <name>FAD</name>
        <dbReference type="ChEBI" id="CHEBI:57692"/>
    </ligand>
</feature>
<evidence type="ECO:0000256" key="18">
    <source>
        <dbReference type="HAMAP-Rule" id="MF_01252"/>
    </source>
</evidence>
<comment type="caution">
    <text evidence="21">The sequence shown here is derived from an EMBL/GenBank/DDBJ whole genome shotgun (WGS) entry which is preliminary data.</text>
</comment>
<proteinExistence type="inferred from homology"/>
<dbReference type="InterPro" id="IPR023950">
    <property type="entry name" value="Hmp"/>
</dbReference>
<feature type="binding site" evidence="18">
    <location>
        <begin position="206"/>
        <end position="209"/>
    </location>
    <ligand>
        <name>FAD</name>
        <dbReference type="ChEBI" id="CHEBI:57692"/>
    </ligand>
</feature>
<evidence type="ECO:0000256" key="15">
    <source>
        <dbReference type="ARBA" id="ARBA00034078"/>
    </source>
</evidence>
<dbReference type="CDD" id="cd14776">
    <property type="entry name" value="HmpEc-globin-like"/>
    <property type="match status" value="1"/>
</dbReference>
<dbReference type="EMBL" id="JAKIKT010000011">
    <property type="protein sequence ID" value="MCL2916155.1"/>
    <property type="molecule type" value="Genomic_DNA"/>
</dbReference>
<evidence type="ECO:0000256" key="2">
    <source>
        <dbReference type="ARBA" id="ARBA00008414"/>
    </source>
</evidence>
<evidence type="ECO:0000256" key="17">
    <source>
        <dbReference type="ARBA" id="ARBA00049433"/>
    </source>
</evidence>
<keyword evidence="11 18" id="KW-0560">Oxidoreductase</keyword>
<evidence type="ECO:0000256" key="5">
    <source>
        <dbReference type="ARBA" id="ARBA00022617"/>
    </source>
</evidence>
<dbReference type="NCBIfam" id="NF009805">
    <property type="entry name" value="PRK13289.1"/>
    <property type="match status" value="1"/>
</dbReference>
<keyword evidence="4 18" id="KW-0216">Detoxification</keyword>
<name>A0ABT0NCR6_9GAMM</name>
<keyword evidence="10 18" id="KW-0521">NADP</keyword>
<comment type="catalytic activity">
    <reaction evidence="16 18">
        <text>2 nitric oxide + NADH + 2 O2 = 2 nitrate + NAD(+) + H(+)</text>
        <dbReference type="Rhea" id="RHEA:19469"/>
        <dbReference type="ChEBI" id="CHEBI:15378"/>
        <dbReference type="ChEBI" id="CHEBI:15379"/>
        <dbReference type="ChEBI" id="CHEBI:16480"/>
        <dbReference type="ChEBI" id="CHEBI:17632"/>
        <dbReference type="ChEBI" id="CHEBI:57540"/>
        <dbReference type="ChEBI" id="CHEBI:57945"/>
        <dbReference type="EC" id="1.14.12.17"/>
    </reaction>
</comment>
<keyword evidence="9 18" id="KW-0274">FAD</keyword>
<evidence type="ECO:0000256" key="16">
    <source>
        <dbReference type="ARBA" id="ARBA00048649"/>
    </source>
</evidence>
<evidence type="ECO:0000256" key="3">
    <source>
        <dbReference type="ARBA" id="ARBA00022448"/>
    </source>
</evidence>
<keyword evidence="13 18" id="KW-0520">NAD</keyword>
<feature type="binding site" evidence="18">
    <location>
        <position position="190"/>
    </location>
    <ligand>
        <name>FAD</name>
        <dbReference type="ChEBI" id="CHEBI:57692"/>
    </ligand>
</feature>
<comment type="cofactor">
    <cofactor evidence="18">
        <name>heme b</name>
        <dbReference type="ChEBI" id="CHEBI:60344"/>
    </cofactor>
    <text evidence="18">Binds 1 heme b (iron(II)-protoporphyrin IX) group per subunit.</text>
</comment>
<dbReference type="PROSITE" id="PS01033">
    <property type="entry name" value="GLOBIN"/>
    <property type="match status" value="1"/>
</dbReference>
<feature type="active site" description="Charge relay system" evidence="18">
    <location>
        <position position="137"/>
    </location>
</feature>
<evidence type="ECO:0000256" key="14">
    <source>
        <dbReference type="ARBA" id="ARBA00025094"/>
    </source>
</evidence>
<evidence type="ECO:0000256" key="6">
    <source>
        <dbReference type="ARBA" id="ARBA00022621"/>
    </source>
</evidence>
<comment type="cofactor">
    <cofactor evidence="18">
        <name>FAD</name>
        <dbReference type="ChEBI" id="CHEBI:57692"/>
    </cofactor>
    <text evidence="18">Binds 1 FAD per subunit.</text>
</comment>
<feature type="site" description="Involved in heme-bound ligand stabilization and O-O bond activation" evidence="18">
    <location>
        <position position="29"/>
    </location>
</feature>
<keyword evidence="8 18" id="KW-0479">Metal-binding</keyword>
<evidence type="ECO:0000256" key="1">
    <source>
        <dbReference type="ARBA" id="ARBA00006401"/>
    </source>
</evidence>
<keyword evidence="7 18" id="KW-0285">Flavoprotein</keyword>
<dbReference type="PANTHER" id="PTHR43396:SF3">
    <property type="entry name" value="FLAVOHEMOPROTEIN"/>
    <property type="match status" value="1"/>
</dbReference>
<keyword evidence="22" id="KW-1185">Reference proteome</keyword>
<keyword evidence="3 18" id="KW-0813">Transport</keyword>
<organism evidence="21 22">
    <name type="scientific">Shewanella corallii</name>
    <dbReference type="NCBI Taxonomy" id="560080"/>
    <lineage>
        <taxon>Bacteria</taxon>
        <taxon>Pseudomonadati</taxon>
        <taxon>Pseudomonadota</taxon>
        <taxon>Gammaproteobacteria</taxon>
        <taxon>Alteromonadales</taxon>
        <taxon>Shewanellaceae</taxon>
        <taxon>Shewanella</taxon>
    </lineage>
</organism>
<dbReference type="HAMAP" id="MF_01252">
    <property type="entry name" value="Hmp"/>
    <property type="match status" value="1"/>
</dbReference>
<dbReference type="InterPro" id="IPR000971">
    <property type="entry name" value="Globin"/>
</dbReference>
<dbReference type="InterPro" id="IPR001433">
    <property type="entry name" value="OxRdtase_FAD/NAD-bd"/>
</dbReference>
<evidence type="ECO:0000256" key="12">
    <source>
        <dbReference type="ARBA" id="ARBA00023004"/>
    </source>
</evidence>
<evidence type="ECO:0000313" key="22">
    <source>
        <dbReference type="Proteomes" id="UP001202831"/>
    </source>
</evidence>
<evidence type="ECO:0000256" key="8">
    <source>
        <dbReference type="ARBA" id="ARBA00022723"/>
    </source>
</evidence>
<sequence>MLDQKTISVVKSTIPLLESAGPELTKHFYQRMFSHHPELKDIFNLAHQRKGDQPVALFNAVAAYAKNIDNLAALGPAVEKIAQKHTGFLITAEQYNIVGHHLLETLKELGGEAVTDEVIDAWGKAYGLLADIFIQRESQIYDDAAAHDGGWRGTRNFRITAKKQESSVITSFELTPVDGGPVMGFEPGQYLSLKVVHPDLENIEIRQYSLSDAPNGKSYRISVKRDPEGVVSQLLHDKFAVGDELAVIPPAGDFFLKTSAEKPLTLISGGVGLTPVMSMLNQRLTGETAETLWLHASEDGAAHAFGEEINHKLAQHNKLAAYTWYRVPGATDIQGSHYDFAGTMDLNAINGTLPTNGDFYICGPVGFMAHVKAQLTTMGVADAQIHYEVFGPHKGL</sequence>
<evidence type="ECO:0000256" key="11">
    <source>
        <dbReference type="ARBA" id="ARBA00023002"/>
    </source>
</evidence>
<dbReference type="InterPro" id="IPR008333">
    <property type="entry name" value="Cbr1-like_FAD-bd_dom"/>
</dbReference>
<dbReference type="Proteomes" id="UP001202831">
    <property type="component" value="Unassembled WGS sequence"/>
</dbReference>
<dbReference type="InterPro" id="IPR017938">
    <property type="entry name" value="Riboflavin_synthase-like_b-brl"/>
</dbReference>
<evidence type="ECO:0000256" key="4">
    <source>
        <dbReference type="ARBA" id="ARBA00022575"/>
    </source>
</evidence>
<feature type="region of interest" description="Reductase" evidence="18">
    <location>
        <begin position="149"/>
        <end position="396"/>
    </location>
</feature>
<dbReference type="Gene3D" id="1.10.490.10">
    <property type="entry name" value="Globins"/>
    <property type="match status" value="1"/>
</dbReference>
<comment type="domain">
    <text evidence="18">Consists of two distinct domains; an N-terminal heme-containing oxygen-binding domain and a C-terminal reductase domain with binding sites for FAD and NAD(P)H.</text>
</comment>
<dbReference type="InterPro" id="IPR009050">
    <property type="entry name" value="Globin-like_sf"/>
</dbReference>
<keyword evidence="6 18" id="KW-0561">Oxygen transport</keyword>
<feature type="domain" description="Globin" evidence="19">
    <location>
        <begin position="1"/>
        <end position="138"/>
    </location>
</feature>
<evidence type="ECO:0000259" key="20">
    <source>
        <dbReference type="PROSITE" id="PS51384"/>
    </source>
</evidence>
<dbReference type="InterPro" id="IPR039261">
    <property type="entry name" value="FNR_nucleotide-bd"/>
</dbReference>
<dbReference type="SUPFAM" id="SSF63380">
    <property type="entry name" value="Riboflavin synthase domain-like"/>
    <property type="match status" value="1"/>
</dbReference>
<dbReference type="PROSITE" id="PS51384">
    <property type="entry name" value="FAD_FR"/>
    <property type="match status" value="1"/>
</dbReference>
<gene>
    <name evidence="21" type="primary">hmpA</name>
    <name evidence="18" type="synonym">hmp</name>
    <name evidence="21" type="ORF">L2725_20660</name>
</gene>
<dbReference type="InterPro" id="IPR017927">
    <property type="entry name" value="FAD-bd_FR_type"/>
</dbReference>
<feature type="binding site" evidence="18">
    <location>
        <begin position="270"/>
        <end position="275"/>
    </location>
    <ligand>
        <name>NADP(+)</name>
        <dbReference type="ChEBI" id="CHEBI:58349"/>
    </ligand>
</feature>
<comment type="similarity">
    <text evidence="1 18">In the C-terminal section; belongs to the flavoprotein pyridine nucleotide cytochrome reductase family.</text>
</comment>
<feature type="binding site" description="proximal binding residue" evidence="18">
    <location>
        <position position="85"/>
    </location>
    <ligand>
        <name>heme b</name>
        <dbReference type="ChEBI" id="CHEBI:60344"/>
    </ligand>
    <ligandPart>
        <name>Fe</name>
        <dbReference type="ChEBI" id="CHEBI:18248"/>
    </ligandPart>
</feature>
<keyword evidence="5 18" id="KW-0349">Heme</keyword>
<dbReference type="PANTHER" id="PTHR43396">
    <property type="entry name" value="FLAVOHEMOPROTEIN"/>
    <property type="match status" value="1"/>
</dbReference>
<dbReference type="RefSeq" id="WP_249250698.1">
    <property type="nucleotide sequence ID" value="NZ_JAKIKT010000011.1"/>
</dbReference>
<dbReference type="Gene3D" id="2.40.30.10">
    <property type="entry name" value="Translation factors"/>
    <property type="match status" value="1"/>
</dbReference>
<evidence type="ECO:0000256" key="10">
    <source>
        <dbReference type="ARBA" id="ARBA00022857"/>
    </source>
</evidence>
<accession>A0ABT0NCR6</accession>
<dbReference type="SUPFAM" id="SSF52343">
    <property type="entry name" value="Ferredoxin reductase-like, C-terminal NADP-linked domain"/>
    <property type="match status" value="1"/>
</dbReference>
<comment type="function">
    <text evidence="14 18">Is involved in NO detoxification in an aerobic process, termed nitric oxide dioxygenase (NOD) reaction that utilizes O(2) and NAD(P)H to convert NO to nitrate, which protects the bacterium from various noxious nitrogen compounds. Therefore, plays a central role in the inducible response to nitrosative stress.</text>
</comment>
<dbReference type="CDD" id="cd06184">
    <property type="entry name" value="flavohem_like_fad_nad_binding"/>
    <property type="match status" value="1"/>
</dbReference>
<feature type="site" description="Influences the redox potential of the prosthetic heme and FAD groups" evidence="18">
    <location>
        <position position="84"/>
    </location>
</feature>
<feature type="domain" description="FAD-binding FR-type" evidence="20">
    <location>
        <begin position="152"/>
        <end position="257"/>
    </location>
</feature>
<comment type="similarity">
    <text evidence="2 18">Belongs to the globin family. Two-domain flavohemoproteins subfamily.</text>
</comment>
<evidence type="ECO:0000313" key="21">
    <source>
        <dbReference type="EMBL" id="MCL2916155.1"/>
    </source>
</evidence>
<dbReference type="GO" id="GO:0008941">
    <property type="term" value="F:nitric oxide dioxygenase NAD(P)H activity"/>
    <property type="evidence" value="ECO:0007669"/>
    <property type="project" value="UniProtKB-EC"/>
</dbReference>
<dbReference type="Pfam" id="PF00042">
    <property type="entry name" value="Globin"/>
    <property type="match status" value="1"/>
</dbReference>
<dbReference type="Gene3D" id="3.40.50.80">
    <property type="entry name" value="Nucleotide-binding domain of ferredoxin-NADP reductase (FNR) module"/>
    <property type="match status" value="1"/>
</dbReference>
<dbReference type="SUPFAM" id="SSF46458">
    <property type="entry name" value="Globin-like"/>
    <property type="match status" value="1"/>
</dbReference>
<reference evidence="21 22" key="1">
    <citation type="submission" date="2022-01" db="EMBL/GenBank/DDBJ databases">
        <title>Whole genome-based taxonomy of the Shewanellaceae.</title>
        <authorList>
            <person name="Martin-Rodriguez A.J."/>
        </authorList>
    </citation>
    <scope>NUCLEOTIDE SEQUENCE [LARGE SCALE GENOMIC DNA]</scope>
    <source>
        <strain evidence="21 22">DSM 21332</strain>
    </source>
</reference>
<comment type="cofactor">
    <cofactor evidence="15">
        <name>[2Fe-2S] cluster</name>
        <dbReference type="ChEBI" id="CHEBI:190135"/>
    </cofactor>
</comment>
<protein>
    <recommendedName>
        <fullName evidence="18">Flavohemoprotein</fullName>
    </recommendedName>
    <alternativeName>
        <fullName evidence="18">Flavohemoglobin</fullName>
    </alternativeName>
    <alternativeName>
        <fullName evidence="18">Hemoglobin-like protein</fullName>
    </alternativeName>
    <alternativeName>
        <fullName evidence="18">Nitric oxide dioxygenase</fullName>
        <shortName evidence="18">NO oxygenase</shortName>
        <shortName evidence="18">NOD</shortName>
        <ecNumber evidence="18">1.14.12.17</ecNumber>
    </alternativeName>
</protein>
<comment type="catalytic activity">
    <reaction evidence="17 18">
        <text>2 nitric oxide + NADPH + 2 O2 = 2 nitrate + NADP(+) + H(+)</text>
        <dbReference type="Rhea" id="RHEA:19465"/>
        <dbReference type="ChEBI" id="CHEBI:15378"/>
        <dbReference type="ChEBI" id="CHEBI:15379"/>
        <dbReference type="ChEBI" id="CHEBI:16480"/>
        <dbReference type="ChEBI" id="CHEBI:17632"/>
        <dbReference type="ChEBI" id="CHEBI:57783"/>
        <dbReference type="ChEBI" id="CHEBI:58349"/>
        <dbReference type="EC" id="1.14.12.17"/>
    </reaction>
</comment>
<evidence type="ECO:0000256" key="9">
    <source>
        <dbReference type="ARBA" id="ARBA00022827"/>
    </source>
</evidence>
<dbReference type="Pfam" id="PF00970">
    <property type="entry name" value="FAD_binding_6"/>
    <property type="match status" value="1"/>
</dbReference>
<evidence type="ECO:0000256" key="13">
    <source>
        <dbReference type="ARBA" id="ARBA00023027"/>
    </source>
</evidence>
<feature type="active site" description="Charge relay system" evidence="18">
    <location>
        <position position="95"/>
    </location>
</feature>
<feature type="site" description="Influences the redox potential of the prosthetic heme and FAD groups" evidence="18">
    <location>
        <position position="388"/>
    </location>
</feature>
<keyword evidence="12 18" id="KW-0408">Iron</keyword>
<dbReference type="Pfam" id="PF00175">
    <property type="entry name" value="NAD_binding_1"/>
    <property type="match status" value="1"/>
</dbReference>